<dbReference type="EMBL" id="FOMR01000003">
    <property type="protein sequence ID" value="SFD66849.1"/>
    <property type="molecule type" value="Genomic_DNA"/>
</dbReference>
<dbReference type="Proteomes" id="UP000199474">
    <property type="component" value="Unassembled WGS sequence"/>
</dbReference>
<dbReference type="AlphaFoldDB" id="A0A1I1U7U8"/>
<protein>
    <submittedName>
        <fullName evidence="5">Glycosyltransferase involved in cell wall bisynthesis</fullName>
    </submittedName>
</protein>
<proteinExistence type="inferred from homology"/>
<keyword evidence="3 5" id="KW-0808">Transferase</keyword>
<accession>A0A1I1U7U8</accession>
<feature type="domain" description="Glycosyltransferase 2-like" evidence="4">
    <location>
        <begin position="5"/>
        <end position="174"/>
    </location>
</feature>
<dbReference type="SUPFAM" id="SSF53448">
    <property type="entry name" value="Nucleotide-diphospho-sugar transferases"/>
    <property type="match status" value="1"/>
</dbReference>
<dbReference type="RefSeq" id="WP_090082295.1">
    <property type="nucleotide sequence ID" value="NZ_FOMR01000003.1"/>
</dbReference>
<keyword evidence="6" id="KW-1185">Reference proteome</keyword>
<dbReference type="InterPro" id="IPR029044">
    <property type="entry name" value="Nucleotide-diphossugar_trans"/>
</dbReference>
<dbReference type="Pfam" id="PF00535">
    <property type="entry name" value="Glycos_transf_2"/>
    <property type="match status" value="1"/>
</dbReference>
<evidence type="ECO:0000256" key="1">
    <source>
        <dbReference type="ARBA" id="ARBA00006739"/>
    </source>
</evidence>
<dbReference type="InterPro" id="IPR001173">
    <property type="entry name" value="Glyco_trans_2-like"/>
</dbReference>
<sequence length="332" mass="38384">MAEISIIVPVYNLERLLPRCVDSILAQTFTDFELILVNDGSSDGTGKLCNAYARADNRVKVVHKENGGVASARNAGLNIAKGRYIGFADNDDLLNQYMFEVLYDIAVAHSSDIVICNYVEVDEDASCDTKTYEDNYQVRHFDHIEALHQLYTANYITFVVPWNKLYKRYLFDNIRFEEGNINDDETVAHKLFYQSGKTTFVQTGLYYYIQRKGSLMHSPFKVNQLDAVYALKQREVFFRKKKERTLHQKALKHYMEKFFWYYFLAKSSSQETETALKKLKRTFNRSLIHLLKSTEISGKQKIMCVVFSISPVLFVSIRNISAKQQANGQTKI</sequence>
<gene>
    <name evidence="5" type="ORF">SAMN05216238_10370</name>
</gene>
<name>A0A1I1U7U8_9BACI</name>
<dbReference type="OrthoDB" id="396512at2"/>
<reference evidence="6" key="1">
    <citation type="submission" date="2016-10" db="EMBL/GenBank/DDBJ databases">
        <authorList>
            <person name="Varghese N."/>
            <person name="Submissions S."/>
        </authorList>
    </citation>
    <scope>NUCLEOTIDE SEQUENCE [LARGE SCALE GENOMIC DNA]</scope>
    <source>
        <strain evidence="6">DSM 22530</strain>
    </source>
</reference>
<organism evidence="5 6">
    <name type="scientific">Lentibacillus persicus</name>
    <dbReference type="NCBI Taxonomy" id="640948"/>
    <lineage>
        <taxon>Bacteria</taxon>
        <taxon>Bacillati</taxon>
        <taxon>Bacillota</taxon>
        <taxon>Bacilli</taxon>
        <taxon>Bacillales</taxon>
        <taxon>Bacillaceae</taxon>
        <taxon>Lentibacillus</taxon>
    </lineage>
</organism>
<evidence type="ECO:0000256" key="3">
    <source>
        <dbReference type="ARBA" id="ARBA00022679"/>
    </source>
</evidence>
<comment type="similarity">
    <text evidence="1">Belongs to the glycosyltransferase 2 family.</text>
</comment>
<keyword evidence="2" id="KW-0328">Glycosyltransferase</keyword>
<evidence type="ECO:0000313" key="5">
    <source>
        <dbReference type="EMBL" id="SFD66849.1"/>
    </source>
</evidence>
<evidence type="ECO:0000256" key="2">
    <source>
        <dbReference type="ARBA" id="ARBA00022676"/>
    </source>
</evidence>
<evidence type="ECO:0000259" key="4">
    <source>
        <dbReference type="Pfam" id="PF00535"/>
    </source>
</evidence>
<evidence type="ECO:0000313" key="6">
    <source>
        <dbReference type="Proteomes" id="UP000199474"/>
    </source>
</evidence>
<dbReference type="CDD" id="cd00761">
    <property type="entry name" value="Glyco_tranf_GTA_type"/>
    <property type="match status" value="1"/>
</dbReference>
<dbReference type="Gene3D" id="3.90.550.10">
    <property type="entry name" value="Spore Coat Polysaccharide Biosynthesis Protein SpsA, Chain A"/>
    <property type="match status" value="1"/>
</dbReference>
<dbReference type="GO" id="GO:0016757">
    <property type="term" value="F:glycosyltransferase activity"/>
    <property type="evidence" value="ECO:0007669"/>
    <property type="project" value="UniProtKB-KW"/>
</dbReference>
<dbReference type="STRING" id="640948.SAMN05216238_10370"/>
<dbReference type="PANTHER" id="PTHR22916">
    <property type="entry name" value="GLYCOSYLTRANSFERASE"/>
    <property type="match status" value="1"/>
</dbReference>
<dbReference type="PANTHER" id="PTHR22916:SF51">
    <property type="entry name" value="GLYCOSYLTRANSFERASE EPSH-RELATED"/>
    <property type="match status" value="1"/>
</dbReference>